<evidence type="ECO:0000256" key="3">
    <source>
        <dbReference type="ARBA" id="ARBA00022571"/>
    </source>
</evidence>
<dbReference type="NCBIfam" id="NF005685">
    <property type="entry name" value="PRK07483.1"/>
    <property type="match status" value="1"/>
</dbReference>
<dbReference type="InterPro" id="IPR049704">
    <property type="entry name" value="Aminotrans_3_PPA_site"/>
</dbReference>
<dbReference type="eggNOG" id="COG0161">
    <property type="taxonomic scope" value="Bacteria"/>
</dbReference>
<evidence type="ECO:0000313" key="8">
    <source>
        <dbReference type="Proteomes" id="UP000000552"/>
    </source>
</evidence>
<dbReference type="EMBL" id="BA000012">
    <property type="protein sequence ID" value="BAB52349.1"/>
    <property type="molecule type" value="Genomic_DNA"/>
</dbReference>
<comment type="cofactor">
    <cofactor evidence="1">
        <name>pyridoxal 5'-phosphate</name>
        <dbReference type="ChEBI" id="CHEBI:597326"/>
    </cofactor>
</comment>
<dbReference type="InterPro" id="IPR015424">
    <property type="entry name" value="PyrdxlP-dep_Trfase"/>
</dbReference>
<keyword evidence="5 6" id="KW-0663">Pyridoxal phosphate</keyword>
<dbReference type="InterPro" id="IPR005814">
    <property type="entry name" value="Aminotrans_3"/>
</dbReference>
<evidence type="ECO:0000256" key="5">
    <source>
        <dbReference type="ARBA" id="ARBA00022898"/>
    </source>
</evidence>
<evidence type="ECO:0000313" key="7">
    <source>
        <dbReference type="EMBL" id="BAB52349.1"/>
    </source>
</evidence>
<dbReference type="AlphaFoldDB" id="Q98AI1"/>
<dbReference type="PATRIC" id="fig|266835.9.peg.4769"/>
<keyword evidence="3" id="KW-0028">Amino-acid biosynthesis</keyword>
<name>Q98AI1_RHILO</name>
<organism evidence="7 8">
    <name type="scientific">Mesorhizobium japonicum (strain LMG 29417 / CECT 9101 / MAFF 303099)</name>
    <name type="common">Mesorhizobium loti (strain MAFF 303099)</name>
    <dbReference type="NCBI Taxonomy" id="266835"/>
    <lineage>
        <taxon>Bacteria</taxon>
        <taxon>Pseudomonadati</taxon>
        <taxon>Pseudomonadota</taxon>
        <taxon>Alphaproteobacteria</taxon>
        <taxon>Hyphomicrobiales</taxon>
        <taxon>Phyllobacteriaceae</taxon>
        <taxon>Mesorhizobium</taxon>
    </lineage>
</organism>
<dbReference type="GO" id="GO:0005829">
    <property type="term" value="C:cytosol"/>
    <property type="evidence" value="ECO:0007669"/>
    <property type="project" value="TreeGrafter"/>
</dbReference>
<dbReference type="InterPro" id="IPR015421">
    <property type="entry name" value="PyrdxlP-dep_Trfase_major"/>
</dbReference>
<accession>Q98AI1</accession>
<dbReference type="GO" id="GO:0008483">
    <property type="term" value="F:transaminase activity"/>
    <property type="evidence" value="ECO:0007669"/>
    <property type="project" value="UniProtKB-KW"/>
</dbReference>
<dbReference type="CDD" id="cd00610">
    <property type="entry name" value="OAT_like"/>
    <property type="match status" value="1"/>
</dbReference>
<evidence type="ECO:0000256" key="1">
    <source>
        <dbReference type="ARBA" id="ARBA00001933"/>
    </source>
</evidence>
<dbReference type="PANTHER" id="PTHR43094">
    <property type="entry name" value="AMINOTRANSFERASE"/>
    <property type="match status" value="1"/>
</dbReference>
<dbReference type="Pfam" id="PF00202">
    <property type="entry name" value="Aminotran_3"/>
    <property type="match status" value="1"/>
</dbReference>
<dbReference type="PIRSF" id="PIRSF000521">
    <property type="entry name" value="Transaminase_4ab_Lys_Orn"/>
    <property type="match status" value="1"/>
</dbReference>
<dbReference type="Gene3D" id="3.40.640.10">
    <property type="entry name" value="Type I PLP-dependent aspartate aminotransferase-like (Major domain)"/>
    <property type="match status" value="1"/>
</dbReference>
<dbReference type="GO" id="GO:0030170">
    <property type="term" value="F:pyridoxal phosphate binding"/>
    <property type="evidence" value="ECO:0007669"/>
    <property type="project" value="InterPro"/>
</dbReference>
<keyword evidence="3" id="KW-0055">Arginine biosynthesis</keyword>
<dbReference type="Proteomes" id="UP000000552">
    <property type="component" value="Chromosome"/>
</dbReference>
<dbReference type="PROSITE" id="PS00600">
    <property type="entry name" value="AA_TRANSFER_CLASS_3"/>
    <property type="match status" value="1"/>
</dbReference>
<dbReference type="InterPro" id="IPR015422">
    <property type="entry name" value="PyrdxlP-dep_Trfase_small"/>
</dbReference>
<dbReference type="GO" id="GO:0006526">
    <property type="term" value="P:L-arginine biosynthetic process"/>
    <property type="evidence" value="ECO:0007669"/>
    <property type="project" value="UniProtKB-KW"/>
</dbReference>
<dbReference type="HOGENOM" id="CLU_016922_4_0_5"/>
<comment type="similarity">
    <text evidence="2 6">Belongs to the class-III pyridoxal-phosphate-dependent aminotransferase family.</text>
</comment>
<dbReference type="SUPFAM" id="SSF53383">
    <property type="entry name" value="PLP-dependent transferases"/>
    <property type="match status" value="1"/>
</dbReference>
<dbReference type="Gene3D" id="3.90.1150.10">
    <property type="entry name" value="Aspartate Aminotransferase, domain 1"/>
    <property type="match status" value="1"/>
</dbReference>
<sequence length="440" mass="46691">MSHVFHRSALSVPPMAVAADGHYIIDINGRRYLDASGGAAVSCIGHGDPRVVAAVAEQIARLDYAHSGAFTSPSAEELAAHICAEAGQGMARVYFVGSGSEAVEAAIKMARQCQIERRQPSRHVVISRRLSYHGNTLGALGRSGSETRRAPYAPMLQKRTQIAPCFPYHYAEPGETPEAYGLRAAEALEAEILRLGSENVAAFLAETVVGATSGAVVPATGYFRHIREICDRYGVLLICDEVMCGAHRTGPFLACSDEGVSPDIVTLAKGLGGGYLPIGAVVCRADVHDSFAQGSGAFTHGHTYMAHPVACAAALEVQRVIVDDRLAERVVRQGALLDAALRDRLSQHTYVGDIRGRGLLYAVELVADRETRVSFDPEMRLAARIGAQAKGRGLLVYPGSGTIDGLRGDHVLLAPAYSIDAQRVGEIADILTEAIDAALG</sequence>
<evidence type="ECO:0000256" key="4">
    <source>
        <dbReference type="ARBA" id="ARBA00022576"/>
    </source>
</evidence>
<dbReference type="RefSeq" id="WP_010913680.1">
    <property type="nucleotide sequence ID" value="NC_002678.2"/>
</dbReference>
<dbReference type="FunFam" id="3.40.640.10:FF:000004">
    <property type="entry name" value="Acetylornithine aminotransferase"/>
    <property type="match status" value="1"/>
</dbReference>
<evidence type="ECO:0000256" key="2">
    <source>
        <dbReference type="ARBA" id="ARBA00008954"/>
    </source>
</evidence>
<protein>
    <submittedName>
        <fullName evidence="7">Aminotransferase</fullName>
    </submittedName>
</protein>
<evidence type="ECO:0000256" key="6">
    <source>
        <dbReference type="RuleBase" id="RU003560"/>
    </source>
</evidence>
<dbReference type="KEGG" id="mlo:mlr5990"/>
<dbReference type="PANTHER" id="PTHR43094:SF1">
    <property type="entry name" value="AMINOTRANSFERASE CLASS-III"/>
    <property type="match status" value="1"/>
</dbReference>
<gene>
    <name evidence="7" type="ordered locus">mlr5990</name>
</gene>
<keyword evidence="4 7" id="KW-0032">Aminotransferase</keyword>
<proteinExistence type="inferred from homology"/>
<keyword evidence="7" id="KW-0808">Transferase</keyword>
<reference evidence="7 8" key="1">
    <citation type="journal article" date="2000" name="DNA Res.">
        <title>Complete genome structure of the nitrogen-fixing symbiotic bacterium Mesorhizobium loti.</title>
        <authorList>
            <person name="Kaneko T."/>
            <person name="Nakamura Y."/>
            <person name="Sato S."/>
            <person name="Asamizu E."/>
            <person name="Kato T."/>
            <person name="Sasamoto S."/>
            <person name="Watanabe A."/>
            <person name="Idesawa K."/>
            <person name="Ishikawa A."/>
            <person name="Kawashima K."/>
            <person name="Kimura T."/>
            <person name="Kishida Y."/>
            <person name="Kiyokawa C."/>
            <person name="Kohara M."/>
            <person name="Matsumoto M."/>
            <person name="Matsuno A."/>
            <person name="Mochizuki Y."/>
            <person name="Nakayama S."/>
            <person name="Nakazaki N."/>
            <person name="Shimpo S."/>
            <person name="Sugimoto M."/>
            <person name="Takeuchi C."/>
            <person name="Yamada M."/>
            <person name="Tabata S."/>
        </authorList>
    </citation>
    <scope>NUCLEOTIDE SEQUENCE [LARGE SCALE GENOMIC DNA]</scope>
    <source>
        <strain evidence="8">LMG 29417 / CECT 9101 / MAFF 303099</strain>
    </source>
</reference>